<dbReference type="Ensembl" id="ENSPKIT00000034361.1">
    <property type="protein sequence ID" value="ENSPKIP00000010236.1"/>
    <property type="gene ID" value="ENSPKIG00000025034.1"/>
</dbReference>
<dbReference type="PANTHER" id="PTHR23357">
    <property type="entry name" value="RENALASE"/>
    <property type="match status" value="1"/>
</dbReference>
<dbReference type="Gene3D" id="3.50.50.60">
    <property type="entry name" value="FAD/NAD(P)-binding domain"/>
    <property type="match status" value="1"/>
</dbReference>
<evidence type="ECO:0000313" key="6">
    <source>
        <dbReference type="Proteomes" id="UP000261540"/>
    </source>
</evidence>
<evidence type="ECO:0000313" key="5">
    <source>
        <dbReference type="Ensembl" id="ENSPKIP00000010236.1"/>
    </source>
</evidence>
<evidence type="ECO:0000256" key="2">
    <source>
        <dbReference type="ARBA" id="ARBA00022827"/>
    </source>
</evidence>
<accession>A0A3B3QXR7</accession>
<dbReference type="GO" id="GO:0016651">
    <property type="term" value="F:oxidoreductase activity, acting on NAD(P)H"/>
    <property type="evidence" value="ECO:0007669"/>
    <property type="project" value="InterPro"/>
</dbReference>
<name>A0A3B3QXR7_9TELE</name>
<evidence type="ECO:0000256" key="1">
    <source>
        <dbReference type="ARBA" id="ARBA00022630"/>
    </source>
</evidence>
<dbReference type="Proteomes" id="UP000261540">
    <property type="component" value="Unplaced"/>
</dbReference>
<dbReference type="GeneTree" id="ENSGT00390000016052"/>
<sequence length="348" mass="37921">MPCFELFPLGGSHTGPSLTSCKYFIRQTEEDATMPDRSAGPDRRGGRMCTSTSPADPNCTADLGAQYVTATPYHIETHGSFYAELSSHGILRPLVAPVEGMAMKEEGIRNFVTPKGASSIVKHYLRESGAEVSFGRQVTHVQRKGPGWEVCVKGGQAESFDAVVLTVPVPQILQLRGDVPSLIEGSLRQKLEAVSYSSRYALGLFYKAGTQINVPWAMKYFEGNSCIRFISVDDRKRDTESPSSGPSLVAHTCVTFGLNHLEMAEGEVKTLIMAELQKILPCLPEPASVEVRRWRYSQVVNVVDGSLGQITLHLSPFLVCGGDGFTQSNFDGCIESALRVVEILKSSL</sequence>
<dbReference type="GO" id="GO:0005576">
    <property type="term" value="C:extracellular region"/>
    <property type="evidence" value="ECO:0007669"/>
    <property type="project" value="TreeGrafter"/>
</dbReference>
<feature type="region of interest" description="Disordered" evidence="3">
    <location>
        <begin position="32"/>
        <end position="53"/>
    </location>
</feature>
<dbReference type="PANTHER" id="PTHR23357:SF1">
    <property type="entry name" value="RENALASE"/>
    <property type="match status" value="1"/>
</dbReference>
<feature type="domain" description="Amine oxidase" evidence="4">
    <location>
        <begin position="104"/>
        <end position="342"/>
    </location>
</feature>
<evidence type="ECO:0000259" key="4">
    <source>
        <dbReference type="Pfam" id="PF01593"/>
    </source>
</evidence>
<evidence type="ECO:0000256" key="3">
    <source>
        <dbReference type="SAM" id="MobiDB-lite"/>
    </source>
</evidence>
<dbReference type="Gene3D" id="3.90.660.10">
    <property type="match status" value="1"/>
</dbReference>
<dbReference type="InterPro" id="IPR002937">
    <property type="entry name" value="Amino_oxidase"/>
</dbReference>
<protein>
    <submittedName>
        <fullName evidence="5">Renalase, FAD-dependent amine oxidase</fullName>
    </submittedName>
</protein>
<dbReference type="SUPFAM" id="SSF51905">
    <property type="entry name" value="FAD/NAD(P)-binding domain"/>
    <property type="match status" value="1"/>
</dbReference>
<dbReference type="STRING" id="1676925.ENSPKIP00000010236"/>
<dbReference type="Pfam" id="PF01593">
    <property type="entry name" value="Amino_oxidase"/>
    <property type="match status" value="1"/>
</dbReference>
<keyword evidence="1" id="KW-0285">Flavoprotein</keyword>
<dbReference type="AlphaFoldDB" id="A0A3B3QXR7"/>
<dbReference type="InterPro" id="IPR040174">
    <property type="entry name" value="RNLS"/>
</dbReference>
<reference evidence="5" key="2">
    <citation type="submission" date="2025-09" db="UniProtKB">
        <authorList>
            <consortium name="Ensembl"/>
        </authorList>
    </citation>
    <scope>IDENTIFICATION</scope>
</reference>
<dbReference type="InterPro" id="IPR036188">
    <property type="entry name" value="FAD/NAD-bd_sf"/>
</dbReference>
<keyword evidence="6" id="KW-1185">Reference proteome</keyword>
<reference evidence="5" key="1">
    <citation type="submission" date="2025-08" db="UniProtKB">
        <authorList>
            <consortium name="Ensembl"/>
        </authorList>
    </citation>
    <scope>IDENTIFICATION</scope>
</reference>
<organism evidence="5 6">
    <name type="scientific">Paramormyrops kingsleyae</name>
    <dbReference type="NCBI Taxonomy" id="1676925"/>
    <lineage>
        <taxon>Eukaryota</taxon>
        <taxon>Metazoa</taxon>
        <taxon>Chordata</taxon>
        <taxon>Craniata</taxon>
        <taxon>Vertebrata</taxon>
        <taxon>Euteleostomi</taxon>
        <taxon>Actinopterygii</taxon>
        <taxon>Neopterygii</taxon>
        <taxon>Teleostei</taxon>
        <taxon>Osteoglossocephala</taxon>
        <taxon>Osteoglossomorpha</taxon>
        <taxon>Osteoglossiformes</taxon>
        <taxon>Mormyridae</taxon>
        <taxon>Paramormyrops</taxon>
    </lineage>
</organism>
<keyword evidence="2" id="KW-0274">FAD</keyword>
<proteinExistence type="predicted"/>